<reference evidence="3 4" key="1">
    <citation type="submission" date="2019-07" db="EMBL/GenBank/DDBJ databases">
        <title>Complete genome of Crassaminicella thermophila SY095.</title>
        <authorList>
            <person name="Li X."/>
        </authorList>
    </citation>
    <scope>NUCLEOTIDE SEQUENCE [LARGE SCALE GENOMIC DNA]</scope>
    <source>
        <strain evidence="3 4">SY095</strain>
    </source>
</reference>
<sequence length="208" mass="23944">MISSKDIYIQMKDGYNAIPGSKVFVRDVAVILADDTIKMEILNIEVLEIPKDTKEHIVVSILTIMEKISYKYPNIKIFPIGEAETLVKIIYKRKKESKLWLLFKLISVCVVLFVGSGLALMNFHADVNMDQAHKKIYKMITGIEENRPLILQIPYSLGIGLGMAVFFNHILPKKFRNEPSPMEVEMASYRKSMDEYILKNQKNTKEKE</sequence>
<keyword evidence="1" id="KW-0812">Transmembrane</keyword>
<dbReference type="Pfam" id="PF12164">
    <property type="entry name" value="SporV_AA"/>
    <property type="match status" value="1"/>
</dbReference>
<dbReference type="RefSeq" id="WP_148809613.1">
    <property type="nucleotide sequence ID" value="NZ_CP042243.1"/>
</dbReference>
<evidence type="ECO:0000256" key="1">
    <source>
        <dbReference type="SAM" id="Phobius"/>
    </source>
</evidence>
<dbReference type="EMBL" id="CP042243">
    <property type="protein sequence ID" value="QEK12458.1"/>
    <property type="molecule type" value="Genomic_DNA"/>
</dbReference>
<gene>
    <name evidence="3" type="ORF">FQB35_08745</name>
</gene>
<feature type="domain" description="Stage V sporulation protein AA" evidence="2">
    <location>
        <begin position="5"/>
        <end position="92"/>
    </location>
</feature>
<evidence type="ECO:0000259" key="2">
    <source>
        <dbReference type="Pfam" id="PF12164"/>
    </source>
</evidence>
<dbReference type="InterPro" id="IPR021997">
    <property type="entry name" value="SporV_AA"/>
</dbReference>
<feature type="transmembrane region" description="Helical" evidence="1">
    <location>
        <begin position="99"/>
        <end position="121"/>
    </location>
</feature>
<feature type="transmembrane region" description="Helical" evidence="1">
    <location>
        <begin position="149"/>
        <end position="171"/>
    </location>
</feature>
<evidence type="ECO:0000313" key="3">
    <source>
        <dbReference type="EMBL" id="QEK12458.1"/>
    </source>
</evidence>
<evidence type="ECO:0000313" key="4">
    <source>
        <dbReference type="Proteomes" id="UP000324646"/>
    </source>
</evidence>
<name>A0A5C0SGV4_CRATE</name>
<keyword evidence="1" id="KW-0472">Membrane</keyword>
<dbReference type="AlphaFoldDB" id="A0A5C0SGV4"/>
<accession>A0A5C0SGV4</accession>
<dbReference type="InterPro" id="IPR038548">
    <property type="entry name" value="SporV_AA_N_sf"/>
</dbReference>
<dbReference type="KEGG" id="crs:FQB35_08745"/>
<dbReference type="Proteomes" id="UP000324646">
    <property type="component" value="Chromosome"/>
</dbReference>
<dbReference type="Gene3D" id="2.60.480.10">
    <property type="entry name" value="eubacterium ventriosum atcc domain"/>
    <property type="match status" value="1"/>
</dbReference>
<proteinExistence type="predicted"/>
<keyword evidence="4" id="KW-1185">Reference proteome</keyword>
<keyword evidence="1" id="KW-1133">Transmembrane helix</keyword>
<organism evidence="3 4">
    <name type="scientific">Crassaminicella thermophila</name>
    <dbReference type="NCBI Taxonomy" id="2599308"/>
    <lineage>
        <taxon>Bacteria</taxon>
        <taxon>Bacillati</taxon>
        <taxon>Bacillota</taxon>
        <taxon>Clostridia</taxon>
        <taxon>Eubacteriales</taxon>
        <taxon>Clostridiaceae</taxon>
        <taxon>Crassaminicella</taxon>
    </lineage>
</organism>
<dbReference type="OrthoDB" id="9782754at2"/>
<protein>
    <submittedName>
        <fullName evidence="3">Stage V sporulation protein AA</fullName>
    </submittedName>
</protein>